<evidence type="ECO:0000256" key="10">
    <source>
        <dbReference type="ARBA" id="ARBA00049176"/>
    </source>
</evidence>
<proteinExistence type="inferred from homology"/>
<dbReference type="InterPro" id="IPR003542">
    <property type="entry name" value="Enbac_synth_compD-like"/>
</dbReference>
<gene>
    <name evidence="14" type="ORF">ACCI49_15575</name>
</gene>
<evidence type="ECO:0000259" key="12">
    <source>
        <dbReference type="Pfam" id="PF01648"/>
    </source>
</evidence>
<dbReference type="GO" id="GO:0016740">
    <property type="term" value="F:transferase activity"/>
    <property type="evidence" value="ECO:0007669"/>
    <property type="project" value="UniProtKB-KW"/>
</dbReference>
<comment type="caution">
    <text evidence="14">The sequence shown here is derived from an EMBL/GenBank/DDBJ whole genome shotgun (WGS) entry which is preliminary data.</text>
</comment>
<dbReference type="InterPro" id="IPR008278">
    <property type="entry name" value="4-PPantetheinyl_Trfase_dom"/>
</dbReference>
<evidence type="ECO:0000256" key="2">
    <source>
        <dbReference type="ARBA" id="ARBA00004993"/>
    </source>
</evidence>
<dbReference type="PANTHER" id="PTHR38096:SF1">
    <property type="entry name" value="ENTEROBACTIN SYNTHASE COMPONENT D"/>
    <property type="match status" value="1"/>
</dbReference>
<keyword evidence="6 14" id="KW-0808">Transferase</keyword>
<dbReference type="Pfam" id="PF17837">
    <property type="entry name" value="4PPT_N"/>
    <property type="match status" value="1"/>
</dbReference>
<evidence type="ECO:0000256" key="6">
    <source>
        <dbReference type="ARBA" id="ARBA00022679"/>
    </source>
</evidence>
<comment type="function">
    <text evidence="1">Involved in the biosynthesis of the siderophore enterobactin (enterochelin), which is a macrocyclic trimeric lactone of N-(2,3-dihydroxybenzoyl)-serine. The serine trilactone serves as a scaffolding for the three catechol functionalities that provide hexadentate coordination for the tightly ligated iron(2+) atoms. Plays an essential role in the assembly of the enterobactin by catalyzing the transfer of the 4'-phosphopantetheine (Ppant) moiety from coenzyme A to the apo-domains of both EntB (ArCP domain) and EntF (PCP domain) to yield their holo-forms which make them competent for the activation of 2,3-dihydroxybenzoate (DHB) and L-serine, respectively.</text>
</comment>
<evidence type="ECO:0000256" key="8">
    <source>
        <dbReference type="ARBA" id="ARBA00029894"/>
    </source>
</evidence>
<dbReference type="PRINTS" id="PR01399">
    <property type="entry name" value="ENTSNTHTASED"/>
</dbReference>
<dbReference type="EMBL" id="JBGMEK010000038">
    <property type="protein sequence ID" value="MFA0812333.1"/>
    <property type="molecule type" value="Genomic_DNA"/>
</dbReference>
<dbReference type="Proteomes" id="UP001569428">
    <property type="component" value="Unassembled WGS sequence"/>
</dbReference>
<evidence type="ECO:0000313" key="15">
    <source>
        <dbReference type="Proteomes" id="UP001569428"/>
    </source>
</evidence>
<dbReference type="InterPro" id="IPR037143">
    <property type="entry name" value="4-PPantetheinyl_Trfase_dom_sf"/>
</dbReference>
<protein>
    <recommendedName>
        <fullName evidence="5">Enterobactin synthase component D</fullName>
    </recommendedName>
    <alternativeName>
        <fullName evidence="8">4'-phosphopantetheinyl transferase EntD</fullName>
    </alternativeName>
    <alternativeName>
        <fullName evidence="9">Enterochelin synthase D</fullName>
    </alternativeName>
</protein>
<name>A0ABV4P1U7_9GAMM</name>
<comment type="similarity">
    <text evidence="3">Belongs to the P-Pant transferase superfamily. EntD family.</text>
</comment>
<dbReference type="PANTHER" id="PTHR38096">
    <property type="entry name" value="ENTEROBACTIN SYNTHASE COMPONENT D"/>
    <property type="match status" value="1"/>
</dbReference>
<evidence type="ECO:0000256" key="7">
    <source>
        <dbReference type="ARBA" id="ARBA00023191"/>
    </source>
</evidence>
<comment type="pathway">
    <text evidence="2">Siderophore biosynthesis; enterobactin biosynthesis.</text>
</comment>
<reference evidence="14 15" key="1">
    <citation type="submission" date="2024-08" db="EMBL/GenBank/DDBJ databases">
        <authorList>
            <person name="Ishaq N."/>
        </authorList>
    </citation>
    <scope>NUCLEOTIDE SEQUENCE [LARGE SCALE GENOMIC DNA]</scope>
    <source>
        <strain evidence="14 15">DSM 18651</strain>
    </source>
</reference>
<evidence type="ECO:0000313" key="14">
    <source>
        <dbReference type="EMBL" id="MFA0812333.1"/>
    </source>
</evidence>
<dbReference type="RefSeq" id="WP_371839998.1">
    <property type="nucleotide sequence ID" value="NZ_JBGMEK010000038.1"/>
</dbReference>
<evidence type="ECO:0000256" key="3">
    <source>
        <dbReference type="ARBA" id="ARBA00008342"/>
    </source>
</evidence>
<sequence length="228" mass="25077">MFSFLGGYQLIESEHFSGCLVESTFNLENYSDQLFSQLNILFPSQLGKAVISRRAEFLAGRCCAHFALSQLGMPGTKIPIGTNRCPVWPDGIQASITHTAHRALCAASKQSHGLGIDFEVTMAHQTASEIKPNVVSSREASVLLKSGLPLEKWLTIAFSAKESLFKALYPAVGKYFDFLDAEIIAMLPEQQKVKFKILRDLSSRVPSGSTFTGAYQPHQNGILSIVEY</sequence>
<evidence type="ECO:0000259" key="13">
    <source>
        <dbReference type="Pfam" id="PF17837"/>
    </source>
</evidence>
<feature type="domain" description="4'-phosphopantetheinyl transferase N-terminal" evidence="13">
    <location>
        <begin position="44"/>
        <end position="107"/>
    </location>
</feature>
<evidence type="ECO:0000256" key="11">
    <source>
        <dbReference type="ARBA" id="ARBA00049191"/>
    </source>
</evidence>
<dbReference type="InterPro" id="IPR041354">
    <property type="entry name" value="4PPT_N"/>
</dbReference>
<accession>A0ABV4P1U7</accession>
<dbReference type="Gene3D" id="3.90.470.20">
    <property type="entry name" value="4'-phosphopantetheinyl transferase domain"/>
    <property type="match status" value="1"/>
</dbReference>
<comment type="catalytic activity">
    <reaction evidence="11">
        <text>apo-[peptidyl-carrier protein] + CoA = holo-[peptidyl-carrier protein] + adenosine 3',5'-bisphosphate + H(+)</text>
        <dbReference type="Rhea" id="RHEA:46228"/>
        <dbReference type="Rhea" id="RHEA-COMP:11479"/>
        <dbReference type="Rhea" id="RHEA-COMP:11480"/>
        <dbReference type="ChEBI" id="CHEBI:15378"/>
        <dbReference type="ChEBI" id="CHEBI:29999"/>
        <dbReference type="ChEBI" id="CHEBI:57287"/>
        <dbReference type="ChEBI" id="CHEBI:58343"/>
        <dbReference type="ChEBI" id="CHEBI:64479"/>
    </reaction>
</comment>
<feature type="domain" description="4'-phosphopantetheinyl transferase" evidence="12">
    <location>
        <begin position="113"/>
        <end position="193"/>
    </location>
</feature>
<keyword evidence="7" id="KW-0259">Enterobactin biosynthesis</keyword>
<evidence type="ECO:0000256" key="5">
    <source>
        <dbReference type="ARBA" id="ARBA00019087"/>
    </source>
</evidence>
<dbReference type="SUPFAM" id="SSF56214">
    <property type="entry name" value="4'-phosphopantetheinyl transferase"/>
    <property type="match status" value="1"/>
</dbReference>
<evidence type="ECO:0000256" key="9">
    <source>
        <dbReference type="ARBA" id="ARBA00031996"/>
    </source>
</evidence>
<comment type="catalytic activity">
    <reaction evidence="10">
        <text>apo-[aryl-carrier protein] + CoA = holo-[aryl-carrier protein] + adenosine 3',5'-bisphosphate + H(+)</text>
        <dbReference type="Rhea" id="RHEA:48404"/>
        <dbReference type="Rhea" id="RHEA-COMP:15903"/>
        <dbReference type="Rhea" id="RHEA-COMP:17557"/>
        <dbReference type="ChEBI" id="CHEBI:15378"/>
        <dbReference type="ChEBI" id="CHEBI:29999"/>
        <dbReference type="ChEBI" id="CHEBI:57287"/>
        <dbReference type="ChEBI" id="CHEBI:58343"/>
        <dbReference type="ChEBI" id="CHEBI:64479"/>
    </reaction>
</comment>
<comment type="subunit">
    <text evidence="4">EntB, EntD, EntE, and EntF form a multienzyme complex called enterobactin synthase.</text>
</comment>
<organism evidence="14 15">
    <name type="scientific">Microbulbifer epialgicus</name>
    <dbReference type="NCBI Taxonomy" id="393907"/>
    <lineage>
        <taxon>Bacteria</taxon>
        <taxon>Pseudomonadati</taxon>
        <taxon>Pseudomonadota</taxon>
        <taxon>Gammaproteobacteria</taxon>
        <taxon>Cellvibrionales</taxon>
        <taxon>Microbulbiferaceae</taxon>
        <taxon>Microbulbifer</taxon>
    </lineage>
</organism>
<evidence type="ECO:0000256" key="1">
    <source>
        <dbReference type="ARBA" id="ARBA00003937"/>
    </source>
</evidence>
<dbReference type="Pfam" id="PF01648">
    <property type="entry name" value="ACPS"/>
    <property type="match status" value="1"/>
</dbReference>
<evidence type="ECO:0000256" key="4">
    <source>
        <dbReference type="ARBA" id="ARBA00011503"/>
    </source>
</evidence>
<keyword evidence="15" id="KW-1185">Reference proteome</keyword>